<protein>
    <recommendedName>
        <fullName evidence="4">DNA polymerase III subunit psi</fullName>
    </recommendedName>
</protein>
<keyword evidence="3" id="KW-1185">Reference proteome</keyword>
<dbReference type="EMBL" id="ARXU01000012">
    <property type="protein sequence ID" value="KGD60271.1"/>
    <property type="molecule type" value="Genomic_DNA"/>
</dbReference>
<gene>
    <name evidence="2" type="ORF">T9A_02664</name>
</gene>
<sequence>MNEAQRQHYLKAMGLTPWVARGPLPGAAVSPLLDWDDEEEQPAAVASPAPAQDTPAPASPQTAAPVASEVPVQEAPQSPPAPKATTDTPEPTPPAPAVTRGKGLTFTLEAHLGGDTWLLCAQEDSQAPGLGRFEAPLMANLLALFQARPQRPRRFFCPLTEQPMPAQEASQALSAFIVGLCEQAGGERVLLCLPEALSEALFDQPRYQPFELGGRPALVVSSLAEMLAEPAQHKKASWHAMQANGFHGE</sequence>
<proteinExistence type="predicted"/>
<accession>A0ABR4WBC5</accession>
<dbReference type="Proteomes" id="UP000029443">
    <property type="component" value="Unassembled WGS sequence"/>
</dbReference>
<evidence type="ECO:0000256" key="1">
    <source>
        <dbReference type="SAM" id="MobiDB-lite"/>
    </source>
</evidence>
<organism evidence="2 3">
    <name type="scientific">Alcanivorax jadensis T9</name>
    <dbReference type="NCBI Taxonomy" id="1177181"/>
    <lineage>
        <taxon>Bacteria</taxon>
        <taxon>Pseudomonadati</taxon>
        <taxon>Pseudomonadota</taxon>
        <taxon>Gammaproteobacteria</taxon>
        <taxon>Oceanospirillales</taxon>
        <taxon>Alcanivoracaceae</taxon>
        <taxon>Alcanivorax</taxon>
    </lineage>
</organism>
<evidence type="ECO:0008006" key="4">
    <source>
        <dbReference type="Google" id="ProtNLM"/>
    </source>
</evidence>
<evidence type="ECO:0000313" key="2">
    <source>
        <dbReference type="EMBL" id="KGD60271.1"/>
    </source>
</evidence>
<name>A0ABR4WBC5_9GAMM</name>
<dbReference type="RefSeq" id="WP_035249370.1">
    <property type="nucleotide sequence ID" value="NZ_ARXU01000012.1"/>
</dbReference>
<feature type="compositionally biased region" description="Low complexity" evidence="1">
    <location>
        <begin position="42"/>
        <end position="65"/>
    </location>
</feature>
<comment type="caution">
    <text evidence="2">The sequence shown here is derived from an EMBL/GenBank/DDBJ whole genome shotgun (WGS) entry which is preliminary data.</text>
</comment>
<reference evidence="2 3" key="1">
    <citation type="submission" date="2012-09" db="EMBL/GenBank/DDBJ databases">
        <title>Genome Sequence of alkane-degrading Bacterium Alcanivorax jadensis T9.</title>
        <authorList>
            <person name="Lai Q."/>
            <person name="Shao Z."/>
        </authorList>
    </citation>
    <scope>NUCLEOTIDE SEQUENCE [LARGE SCALE GENOMIC DNA]</scope>
    <source>
        <strain evidence="2 3">T9</strain>
    </source>
</reference>
<evidence type="ECO:0000313" key="3">
    <source>
        <dbReference type="Proteomes" id="UP000029443"/>
    </source>
</evidence>
<feature type="region of interest" description="Disordered" evidence="1">
    <location>
        <begin position="20"/>
        <end position="100"/>
    </location>
</feature>